<protein>
    <recommendedName>
        <fullName evidence="1">Fe/B12 periplasmic-binding domain-containing protein</fullName>
    </recommendedName>
</protein>
<dbReference type="InterPro" id="IPR002491">
    <property type="entry name" value="ABC_transptr_periplasmic_BD"/>
</dbReference>
<dbReference type="EMBL" id="BARS01041656">
    <property type="protein sequence ID" value="GAG34609.1"/>
    <property type="molecule type" value="Genomic_DNA"/>
</dbReference>
<evidence type="ECO:0000259" key="1">
    <source>
        <dbReference type="PROSITE" id="PS50983"/>
    </source>
</evidence>
<dbReference type="PANTHER" id="PTHR42860">
    <property type="entry name" value="VITAMIN B12-BINDING PROTEIN"/>
    <property type="match status" value="1"/>
</dbReference>
<proteinExistence type="predicted"/>
<gene>
    <name evidence="2" type="ORF">S01H1_63317</name>
</gene>
<dbReference type="AlphaFoldDB" id="X0WUE6"/>
<organism evidence="2">
    <name type="scientific">marine sediment metagenome</name>
    <dbReference type="NCBI Taxonomy" id="412755"/>
    <lineage>
        <taxon>unclassified sequences</taxon>
        <taxon>metagenomes</taxon>
        <taxon>ecological metagenomes</taxon>
    </lineage>
</organism>
<sequence>VFADILRVGEAADSTADAEALLERLRQRVARIAATTGALEADARRRTCIIEWIDPPMLAANWVPELLELAGGVCPLVTGGSHSSYAAWERVVEFDPEVIVVTPCGFDIERTMRESAGLASLAGFSDLSAVRAGTVFAIDGSAYFNRSGPRLVESLEILAHLLHPRLCGPPLAESARGNAWRRIDCA</sequence>
<accession>X0WUE6</accession>
<dbReference type="Gene3D" id="3.40.50.1980">
    <property type="entry name" value="Nitrogenase molybdenum iron protein domain"/>
    <property type="match status" value="1"/>
</dbReference>
<dbReference type="PANTHER" id="PTHR42860:SF1">
    <property type="entry name" value="VITAMIN B12-BINDING PROTEIN"/>
    <property type="match status" value="1"/>
</dbReference>
<dbReference type="InterPro" id="IPR051030">
    <property type="entry name" value="Vitamin_B12-ABC_binding"/>
</dbReference>
<evidence type="ECO:0000313" key="2">
    <source>
        <dbReference type="EMBL" id="GAG34609.1"/>
    </source>
</evidence>
<reference evidence="2" key="1">
    <citation type="journal article" date="2014" name="Front. Microbiol.">
        <title>High frequency of phylogenetically diverse reductive dehalogenase-homologous genes in deep subseafloor sedimentary metagenomes.</title>
        <authorList>
            <person name="Kawai M."/>
            <person name="Futagami T."/>
            <person name="Toyoda A."/>
            <person name="Takaki Y."/>
            <person name="Nishi S."/>
            <person name="Hori S."/>
            <person name="Arai W."/>
            <person name="Tsubouchi T."/>
            <person name="Morono Y."/>
            <person name="Uchiyama I."/>
            <person name="Ito T."/>
            <person name="Fujiyama A."/>
            <person name="Inagaki F."/>
            <person name="Takami H."/>
        </authorList>
    </citation>
    <scope>NUCLEOTIDE SEQUENCE</scope>
    <source>
        <strain evidence="2">Expedition CK06-06</strain>
    </source>
</reference>
<dbReference type="Pfam" id="PF01497">
    <property type="entry name" value="Peripla_BP_2"/>
    <property type="match status" value="1"/>
</dbReference>
<comment type="caution">
    <text evidence="2">The sequence shown here is derived from an EMBL/GenBank/DDBJ whole genome shotgun (WGS) entry which is preliminary data.</text>
</comment>
<dbReference type="PROSITE" id="PS50983">
    <property type="entry name" value="FE_B12_PBP"/>
    <property type="match status" value="1"/>
</dbReference>
<feature type="non-terminal residue" evidence="2">
    <location>
        <position position="1"/>
    </location>
</feature>
<name>X0WUE6_9ZZZZ</name>
<feature type="domain" description="Fe/B12 periplasmic-binding" evidence="1">
    <location>
        <begin position="1"/>
        <end position="166"/>
    </location>
</feature>
<dbReference type="SUPFAM" id="SSF53807">
    <property type="entry name" value="Helical backbone' metal receptor"/>
    <property type="match status" value="1"/>
</dbReference>